<reference evidence="2" key="1">
    <citation type="submission" date="2015-02" db="EMBL/GenBank/DDBJ databases">
        <title>A novel member of the family Ruminococcaceae isolated from human feces.</title>
        <authorList>
            <person name="Shkoporov A.N."/>
            <person name="Chaplin A.V."/>
            <person name="Motuzova O.V."/>
            <person name="Kafarskaia L.I."/>
            <person name="Khokhlova E.V."/>
            <person name="Efimov B.A."/>
        </authorList>
    </citation>
    <scope>NUCLEOTIDE SEQUENCE [LARGE SCALE GENOMIC DNA]</scope>
    <source>
        <strain evidence="2">585-1</strain>
    </source>
</reference>
<protein>
    <submittedName>
        <fullName evidence="2">Cytoplasmic protein</fullName>
    </submittedName>
    <submittedName>
        <fullName evidence="3">DUF4180 domain-containing protein</fullName>
    </submittedName>
</protein>
<evidence type="ECO:0000313" key="5">
    <source>
        <dbReference type="Proteomes" id="UP000472755"/>
    </source>
</evidence>
<evidence type="ECO:0000313" key="2">
    <source>
        <dbReference type="EMBL" id="KJF39409.1"/>
    </source>
</evidence>
<dbReference type="EMBL" id="WMZU01000024">
    <property type="protein sequence ID" value="MTS28309.1"/>
    <property type="molecule type" value="Genomic_DNA"/>
</dbReference>
<name>A0A0D8IY46_9FIRM</name>
<gene>
    <name evidence="3" type="ORF">GMD59_13575</name>
    <name evidence="2" type="ORF">TQ39_12440</name>
</gene>
<sequence>MAMEKITENGVAIALVTGTCALTDEQTALDLIMEARYTLGAERIAIEKAAVSPDFFILSTGLAGAVLQKFINYGAKLAVYGDYSGYTSKPLRDFIRESNRGRDIFFPATRQEAILRLAGV</sequence>
<feature type="domain" description="DUF4180" evidence="1">
    <location>
        <begin position="13"/>
        <end position="117"/>
    </location>
</feature>
<dbReference type="PATRIC" id="fig|1550024.3.peg.2837"/>
<dbReference type="Pfam" id="PF13788">
    <property type="entry name" value="DUF4180"/>
    <property type="match status" value="1"/>
</dbReference>
<evidence type="ECO:0000313" key="3">
    <source>
        <dbReference type="EMBL" id="MTS28309.1"/>
    </source>
</evidence>
<dbReference type="Proteomes" id="UP000032483">
    <property type="component" value="Unassembled WGS sequence"/>
</dbReference>
<dbReference type="InterPro" id="IPR025438">
    <property type="entry name" value="DUF4180"/>
</dbReference>
<dbReference type="RefSeq" id="WP_050005730.1">
    <property type="nucleotide sequence ID" value="NZ_CAOJUJ010000010.1"/>
</dbReference>
<evidence type="ECO:0000259" key="1">
    <source>
        <dbReference type="Pfam" id="PF13788"/>
    </source>
</evidence>
<dbReference type="GeneID" id="42857382"/>
<reference evidence="3 5" key="2">
    <citation type="journal article" date="2019" name="Nat. Med.">
        <title>A library of human gut bacterial isolates paired with longitudinal multiomics data enables mechanistic microbiome research.</title>
        <authorList>
            <person name="Poyet M."/>
            <person name="Groussin M."/>
            <person name="Gibbons S.M."/>
            <person name="Avila-Pacheco J."/>
            <person name="Jiang X."/>
            <person name="Kearney S.M."/>
            <person name="Perrotta A.R."/>
            <person name="Berdy B."/>
            <person name="Zhao S."/>
            <person name="Lieberman T.D."/>
            <person name="Swanson P.K."/>
            <person name="Smith M."/>
            <person name="Roesemann S."/>
            <person name="Alexander J.E."/>
            <person name="Rich S.A."/>
            <person name="Livny J."/>
            <person name="Vlamakis H."/>
            <person name="Clish C."/>
            <person name="Bullock K."/>
            <person name="Deik A."/>
            <person name="Scott J."/>
            <person name="Pierce K.A."/>
            <person name="Xavier R.J."/>
            <person name="Alm E.J."/>
        </authorList>
    </citation>
    <scope>NUCLEOTIDE SEQUENCE [LARGE SCALE GENOMIC DNA]</scope>
    <source>
        <strain evidence="3 5">BIOML-A4</strain>
    </source>
</reference>
<organism evidence="2 4">
    <name type="scientific">Ruthenibacterium lactatiformans</name>
    <dbReference type="NCBI Taxonomy" id="1550024"/>
    <lineage>
        <taxon>Bacteria</taxon>
        <taxon>Bacillati</taxon>
        <taxon>Bacillota</taxon>
        <taxon>Clostridia</taxon>
        <taxon>Eubacteriales</taxon>
        <taxon>Oscillospiraceae</taxon>
        <taxon>Ruthenibacterium</taxon>
    </lineage>
</organism>
<accession>A0A0D8IY46</accession>
<evidence type="ECO:0000313" key="4">
    <source>
        <dbReference type="Proteomes" id="UP000032483"/>
    </source>
</evidence>
<proteinExistence type="predicted"/>
<comment type="caution">
    <text evidence="2">The sequence shown here is derived from an EMBL/GenBank/DDBJ whole genome shotgun (WGS) entry which is preliminary data.</text>
</comment>
<dbReference type="AlphaFoldDB" id="A0A0D8IY46"/>
<keyword evidence="4" id="KW-1185">Reference proteome</keyword>
<dbReference type="Proteomes" id="UP000472755">
    <property type="component" value="Unassembled WGS sequence"/>
</dbReference>
<dbReference type="EMBL" id="JXXK01000018">
    <property type="protein sequence ID" value="KJF39409.1"/>
    <property type="molecule type" value="Genomic_DNA"/>
</dbReference>